<dbReference type="OrthoDB" id="9802600at2"/>
<name>A0A399D5G1_9BACT</name>
<reference evidence="4 5" key="1">
    <citation type="journal article" date="2015" name="Int. J. Syst. Evol. Microbiol.">
        <title>Mariniphaga sediminis sp. nov., isolated from coastal sediment.</title>
        <authorList>
            <person name="Wang F.Q."/>
            <person name="Shen Q.Y."/>
            <person name="Chen G.J."/>
            <person name="Du Z.J."/>
        </authorList>
    </citation>
    <scope>NUCLEOTIDE SEQUENCE [LARGE SCALE GENOMIC DNA]</scope>
    <source>
        <strain evidence="4 5">SY21</strain>
    </source>
</reference>
<dbReference type="InterPro" id="IPR012341">
    <property type="entry name" value="6hp_glycosidase-like_sf"/>
</dbReference>
<organism evidence="4 5">
    <name type="scientific">Mariniphaga sediminis</name>
    <dbReference type="NCBI Taxonomy" id="1628158"/>
    <lineage>
        <taxon>Bacteria</taxon>
        <taxon>Pseudomonadati</taxon>
        <taxon>Bacteroidota</taxon>
        <taxon>Bacteroidia</taxon>
        <taxon>Marinilabiliales</taxon>
        <taxon>Prolixibacteraceae</taxon>
        <taxon>Mariniphaga</taxon>
    </lineage>
</organism>
<dbReference type="PIRSF" id="PIRSF007663">
    <property type="entry name" value="UCP007663"/>
    <property type="match status" value="1"/>
</dbReference>
<evidence type="ECO:0000313" key="4">
    <source>
        <dbReference type="EMBL" id="RIH67124.1"/>
    </source>
</evidence>
<dbReference type="GO" id="GO:0004560">
    <property type="term" value="F:alpha-L-fucosidase activity"/>
    <property type="evidence" value="ECO:0007669"/>
    <property type="project" value="InterPro"/>
</dbReference>
<comment type="caution">
    <text evidence="4">The sequence shown here is derived from an EMBL/GenBank/DDBJ whole genome shotgun (WGS) entry which is preliminary data.</text>
</comment>
<dbReference type="Pfam" id="PF21307">
    <property type="entry name" value="Glyco_hydro_95_C"/>
    <property type="match status" value="1"/>
</dbReference>
<dbReference type="SUPFAM" id="SSF48208">
    <property type="entry name" value="Six-hairpin glycosidases"/>
    <property type="match status" value="1"/>
</dbReference>
<dbReference type="InterPro" id="IPR027414">
    <property type="entry name" value="GH95_N_dom"/>
</dbReference>
<evidence type="ECO:0000259" key="2">
    <source>
        <dbReference type="Pfam" id="PF21307"/>
    </source>
</evidence>
<gene>
    <name evidence="4" type="ORF">D1164_01455</name>
</gene>
<dbReference type="InterPro" id="IPR049053">
    <property type="entry name" value="AFCA-like_C"/>
</dbReference>
<dbReference type="InterPro" id="IPR054363">
    <property type="entry name" value="GH95_cat"/>
</dbReference>
<dbReference type="PANTHER" id="PTHR31084">
    <property type="entry name" value="ALPHA-L-FUCOSIDASE 2"/>
    <property type="match status" value="1"/>
</dbReference>
<dbReference type="InterPro" id="IPR016518">
    <property type="entry name" value="Alpha-L-fucosidase"/>
</dbReference>
<feature type="domain" description="Glycosyl hydrolase family 95 N-terminal" evidence="1">
    <location>
        <begin position="24"/>
        <end position="269"/>
    </location>
</feature>
<dbReference type="InterPro" id="IPR008928">
    <property type="entry name" value="6-hairpin_glycosidase_sf"/>
</dbReference>
<sequence>MFLGVILMFLSLGCQKKTEIPERLWYTKSAKSWHEALPLGNGRLGVMIFGSVAEEHLQLNEESLWAGVPEDPFPENIKKHYAEFQRLNLEGQYPRAFDYAMAHLAVSPTAFRSYEPLGDLYLYFGHNNPKNYKRSLNLEKGINTVEYEINGDKFVRESFVSSKYNAVFYHFTSVDKEEVECYIRFERERDIRKYVNADNIICVDGQIFDDPEGDDDNQEGSGEGGYHMKFSAHVGVKVEDGNIIAKGDSLVVSGTNDFTVIVSSVTDYNPDLMNFDRTIDSEKESLKIMETALNTPYQQIKEEHIHDFSSVYNRVKFHLGENPKDTIPTDKRIKNVQKGGNDNYLTQLLFQYGRYLLMSSSGFRAVLPANLQGIWNADMWAPWESDYHLNINLQMNYWPADVCNLSETLKPLSNFMVRLTEKGKTTAKKMIGSEGWIAHYSTNVFGRTIASGSTKSSQVNNGYCFPLAGAWMSLTLWRHYQFTQDQEYLKDTVYPVISGAVEFILDFLKENSKGELVTVPSYSPENFYIDPVSGKRLRNTMAATIDIEIIRDIFDACLSAEKILSKDKLTKRIHEVLVKLPSIKIGADSTIQEWYEDYEEIEPGHRHISHLYALYPSNQITKATPELFKAARTTIEKRLSGGGGQTGWSRAWIVNFYARLFDGNECNKHINGLLSGQVSSNLFDLHPPHVFQIDGNLGVTAGIAEMLLQSHENKTIRLLPALPKDWKDGEIKGLCARGNFIIDIDWKDGKMETVWIYSPKGGKCRLRYQGKEKEFSMKAGEQLKWANF</sequence>
<evidence type="ECO:0000259" key="3">
    <source>
        <dbReference type="Pfam" id="PF22124"/>
    </source>
</evidence>
<dbReference type="Gene3D" id="1.50.10.10">
    <property type="match status" value="1"/>
</dbReference>
<dbReference type="AlphaFoldDB" id="A0A399D5G1"/>
<feature type="domain" description="Alpha fucosidase A-like C-terminal" evidence="2">
    <location>
        <begin position="709"/>
        <end position="774"/>
    </location>
</feature>
<keyword evidence="4" id="KW-0378">Hydrolase</keyword>
<dbReference type="Pfam" id="PF22124">
    <property type="entry name" value="Glyco_hydro_95_cat"/>
    <property type="match status" value="1"/>
</dbReference>
<dbReference type="Proteomes" id="UP000266441">
    <property type="component" value="Unassembled WGS sequence"/>
</dbReference>
<proteinExistence type="predicted"/>
<protein>
    <submittedName>
        <fullName evidence="4">Glycoside hydrolase family 95 protein</fullName>
    </submittedName>
</protein>
<dbReference type="Pfam" id="PF14498">
    <property type="entry name" value="Glyco_hyd_65N_2"/>
    <property type="match status" value="1"/>
</dbReference>
<evidence type="ECO:0000313" key="5">
    <source>
        <dbReference type="Proteomes" id="UP000266441"/>
    </source>
</evidence>
<evidence type="ECO:0000259" key="1">
    <source>
        <dbReference type="Pfam" id="PF14498"/>
    </source>
</evidence>
<keyword evidence="5" id="KW-1185">Reference proteome</keyword>
<dbReference type="GO" id="GO:0005975">
    <property type="term" value="P:carbohydrate metabolic process"/>
    <property type="evidence" value="ECO:0007669"/>
    <property type="project" value="InterPro"/>
</dbReference>
<dbReference type="EMBL" id="QWET01000001">
    <property type="protein sequence ID" value="RIH67124.1"/>
    <property type="molecule type" value="Genomic_DNA"/>
</dbReference>
<feature type="domain" description="Glycosyl hydrolase family 95 catalytic" evidence="3">
    <location>
        <begin position="297"/>
        <end position="707"/>
    </location>
</feature>
<dbReference type="PANTHER" id="PTHR31084:SF0">
    <property type="entry name" value="ALPHA-L-FUCOSIDASE 2"/>
    <property type="match status" value="1"/>
</dbReference>
<accession>A0A399D5G1</accession>